<comment type="caution">
    <text evidence="1">The sequence shown here is derived from an EMBL/GenBank/DDBJ whole genome shotgun (WGS) entry which is preliminary data.</text>
</comment>
<reference evidence="1" key="1">
    <citation type="submission" date="2020-08" db="EMBL/GenBank/DDBJ databases">
        <title>Genome sequencing and assembly of the red palm weevil Rhynchophorus ferrugineus.</title>
        <authorList>
            <person name="Dias G.B."/>
            <person name="Bergman C.M."/>
            <person name="Manee M."/>
        </authorList>
    </citation>
    <scope>NUCLEOTIDE SEQUENCE</scope>
    <source>
        <strain evidence="1">AA-2017</strain>
        <tissue evidence="1">Whole larva</tissue>
    </source>
</reference>
<proteinExistence type="predicted"/>
<sequence length="98" mass="11433">MDNLSKNLVFYERFDFTRDYEDCKFLQNLPTVIKRNDYTIGDVFNLHKHLRNHKAQLHLLKRLFITMMINPGRASVLLAAGKGCSTCRDLTVLVEFAK</sequence>
<dbReference type="Proteomes" id="UP000625711">
    <property type="component" value="Unassembled WGS sequence"/>
</dbReference>
<keyword evidence="2" id="KW-1185">Reference proteome</keyword>
<name>A0A834LZI7_RHYFE</name>
<dbReference type="AlphaFoldDB" id="A0A834LZI7"/>
<evidence type="ECO:0000313" key="1">
    <source>
        <dbReference type="EMBL" id="KAF7266306.1"/>
    </source>
</evidence>
<gene>
    <name evidence="1" type="ORF">GWI33_020334</name>
</gene>
<accession>A0A834LZI7</accession>
<dbReference type="EMBL" id="JAACXV010014549">
    <property type="protein sequence ID" value="KAF7266306.1"/>
    <property type="molecule type" value="Genomic_DNA"/>
</dbReference>
<organism evidence="1 2">
    <name type="scientific">Rhynchophorus ferrugineus</name>
    <name type="common">Red palm weevil</name>
    <name type="synonym">Curculio ferrugineus</name>
    <dbReference type="NCBI Taxonomy" id="354439"/>
    <lineage>
        <taxon>Eukaryota</taxon>
        <taxon>Metazoa</taxon>
        <taxon>Ecdysozoa</taxon>
        <taxon>Arthropoda</taxon>
        <taxon>Hexapoda</taxon>
        <taxon>Insecta</taxon>
        <taxon>Pterygota</taxon>
        <taxon>Neoptera</taxon>
        <taxon>Endopterygota</taxon>
        <taxon>Coleoptera</taxon>
        <taxon>Polyphaga</taxon>
        <taxon>Cucujiformia</taxon>
        <taxon>Curculionidae</taxon>
        <taxon>Dryophthorinae</taxon>
        <taxon>Rhynchophorus</taxon>
    </lineage>
</organism>
<protein>
    <submittedName>
        <fullName evidence="1">Uncharacterized protein</fullName>
    </submittedName>
</protein>
<evidence type="ECO:0000313" key="2">
    <source>
        <dbReference type="Proteomes" id="UP000625711"/>
    </source>
</evidence>